<organism evidence="3 4">
    <name type="scientific">Rufibacter roseus</name>
    <dbReference type="NCBI Taxonomy" id="1567108"/>
    <lineage>
        <taxon>Bacteria</taxon>
        <taxon>Pseudomonadati</taxon>
        <taxon>Bacteroidota</taxon>
        <taxon>Cytophagia</taxon>
        <taxon>Cytophagales</taxon>
        <taxon>Hymenobacteraceae</taxon>
        <taxon>Rufibacter</taxon>
    </lineage>
</organism>
<keyword evidence="1" id="KW-0560">Oxidoreductase</keyword>
<name>A0ABW2DL42_9BACT</name>
<dbReference type="PANTHER" id="PTHR13914:SF0">
    <property type="entry name" value="PROLINE DEHYDROGENASE 1, MITOCHONDRIAL"/>
    <property type="match status" value="1"/>
</dbReference>
<dbReference type="InterPro" id="IPR002872">
    <property type="entry name" value="Proline_DH_dom"/>
</dbReference>
<dbReference type="Gene3D" id="3.20.20.220">
    <property type="match status" value="1"/>
</dbReference>
<evidence type="ECO:0000313" key="4">
    <source>
        <dbReference type="Proteomes" id="UP001596405"/>
    </source>
</evidence>
<dbReference type="RefSeq" id="WP_066618573.1">
    <property type="nucleotide sequence ID" value="NZ_JBHSYQ010000003.1"/>
</dbReference>
<dbReference type="Proteomes" id="UP001596405">
    <property type="component" value="Unassembled WGS sequence"/>
</dbReference>
<evidence type="ECO:0000313" key="3">
    <source>
        <dbReference type="EMBL" id="MFC6997770.1"/>
    </source>
</evidence>
<protein>
    <submittedName>
        <fullName evidence="3">Proline dehydrogenase family protein</fullName>
    </submittedName>
</protein>
<comment type="caution">
    <text evidence="3">The sequence shown here is derived from an EMBL/GenBank/DDBJ whole genome shotgun (WGS) entry which is preliminary data.</text>
</comment>
<evidence type="ECO:0000259" key="2">
    <source>
        <dbReference type="Pfam" id="PF01619"/>
    </source>
</evidence>
<proteinExistence type="predicted"/>
<accession>A0ABW2DL42</accession>
<dbReference type="InterPro" id="IPR029041">
    <property type="entry name" value="FAD-linked_oxidoreductase-like"/>
</dbReference>
<evidence type="ECO:0000256" key="1">
    <source>
        <dbReference type="ARBA" id="ARBA00023002"/>
    </source>
</evidence>
<keyword evidence="4" id="KW-1185">Reference proteome</keyword>
<sequence length="395" mass="45012">MNPAPKVSFENTAIAFADKSDAELYKTYLLFAAMNNNSLVKMGGGFMKKALAWNLPVKFVIKKSIFEQFCGGETIQECKPTIERLGTSHIGTILDYSVEGESNEASFDHTVQEIISTIEVAATSDHIPFSVFKVTGVADPALLAKAQTTFELNQDEKAALGRARARVKAICQRAYERGVRVFIDAEESWLQETIDQLCYEMMELFNQERPIVYNTYQLYRHDRLEIIKRDYERALRNGYYLGGKLVRGAYMEKEARVAQEKGYRNPINPSKQATDDLFNEALKFCVEHIDRIAICSGTHNEQSCYLLMDLMEQHHISPNDERIYFAQLLGMSDNLSYNLAHAGYNVAKYVPYGPVEAVMPYLLRRADENTAIAGQTSREFSLVKKELERRKRQRA</sequence>
<dbReference type="InterPro" id="IPR015659">
    <property type="entry name" value="Proline_oxidase"/>
</dbReference>
<dbReference type="PANTHER" id="PTHR13914">
    <property type="entry name" value="PROLINE OXIDASE"/>
    <property type="match status" value="1"/>
</dbReference>
<feature type="domain" description="Proline dehydrogenase" evidence="2">
    <location>
        <begin position="79"/>
        <end position="378"/>
    </location>
</feature>
<gene>
    <name evidence="3" type="ORF">ACFQHR_09035</name>
</gene>
<dbReference type="SUPFAM" id="SSF51730">
    <property type="entry name" value="FAD-linked oxidoreductase"/>
    <property type="match status" value="1"/>
</dbReference>
<dbReference type="Pfam" id="PF01619">
    <property type="entry name" value="Pro_dh"/>
    <property type="match status" value="1"/>
</dbReference>
<dbReference type="EMBL" id="JBHSYQ010000003">
    <property type="protein sequence ID" value="MFC6997770.1"/>
    <property type="molecule type" value="Genomic_DNA"/>
</dbReference>
<reference evidence="4" key="1">
    <citation type="journal article" date="2019" name="Int. J. Syst. Evol. Microbiol.">
        <title>The Global Catalogue of Microorganisms (GCM) 10K type strain sequencing project: providing services to taxonomists for standard genome sequencing and annotation.</title>
        <authorList>
            <consortium name="The Broad Institute Genomics Platform"/>
            <consortium name="The Broad Institute Genome Sequencing Center for Infectious Disease"/>
            <person name="Wu L."/>
            <person name="Ma J."/>
        </authorList>
    </citation>
    <scope>NUCLEOTIDE SEQUENCE [LARGE SCALE GENOMIC DNA]</scope>
    <source>
        <strain evidence="4">CGMCC 4.7393</strain>
    </source>
</reference>